<feature type="domain" description="Serine aminopeptidase S33" evidence="2">
    <location>
        <begin position="75"/>
        <end position="181"/>
    </location>
</feature>
<evidence type="ECO:0000313" key="4">
    <source>
        <dbReference type="Proteomes" id="UP000326509"/>
    </source>
</evidence>
<evidence type="ECO:0000313" key="3">
    <source>
        <dbReference type="EMBL" id="GER60550.1"/>
    </source>
</evidence>
<feature type="transmembrane region" description="Helical" evidence="1">
    <location>
        <begin position="5"/>
        <end position="28"/>
    </location>
</feature>
<evidence type="ECO:0000259" key="2">
    <source>
        <dbReference type="Pfam" id="PF12146"/>
    </source>
</evidence>
<proteinExistence type="predicted"/>
<dbReference type="PANTHER" id="PTHR12277">
    <property type="entry name" value="ALPHA/BETA HYDROLASE DOMAIN-CONTAINING PROTEIN"/>
    <property type="match status" value="1"/>
</dbReference>
<dbReference type="GO" id="GO:0016787">
    <property type="term" value="F:hydrolase activity"/>
    <property type="evidence" value="ECO:0007669"/>
    <property type="project" value="UniProtKB-KW"/>
</dbReference>
<dbReference type="Pfam" id="PF12146">
    <property type="entry name" value="Hydrolase_4"/>
    <property type="match status" value="1"/>
</dbReference>
<keyword evidence="1" id="KW-1133">Transmembrane helix</keyword>
<keyword evidence="1" id="KW-0472">Membrane</keyword>
<sequence length="272" mass="31462">MKKKLLMTGGVILLIVAVLFIAFTSYIYTKQERIVFASSQLPFDYYFEFDQPYEEVNLTTEDNVNLNSIHFTVPNPKGVILYFHGNAGDLSRWGEVANYFTRFEYDVLVVDYRTYGKSTGVIDEQKMLEDTQLWYDYLLKNYKETDIVVYGRSIGTGFATYVASKNNPRKLILETPFYNLLDIAKQKFSIIPFLDKFLKIRLNSNSYITRVKSPVVIYHGKKDQIVPYNSGVKLAELLPKDQLTFYTLPEANHHNIVLFPLYNETIISSLGN</sequence>
<keyword evidence="1" id="KW-0812">Transmembrane</keyword>
<dbReference type="RefSeq" id="WP_151674981.1">
    <property type="nucleotide sequence ID" value="NZ_BKCG01000008.1"/>
</dbReference>
<dbReference type="Gene3D" id="3.40.50.1820">
    <property type="entry name" value="alpha/beta hydrolase"/>
    <property type="match status" value="1"/>
</dbReference>
<comment type="caution">
    <text evidence="3">The sequence shown here is derived from an EMBL/GenBank/DDBJ whole genome shotgun (WGS) entry which is preliminary data.</text>
</comment>
<dbReference type="InterPro" id="IPR029058">
    <property type="entry name" value="AB_hydrolase_fold"/>
</dbReference>
<dbReference type="AlphaFoldDB" id="A0A5J4J3U0"/>
<dbReference type="SUPFAM" id="SSF53474">
    <property type="entry name" value="alpha/beta-Hydrolases"/>
    <property type="match status" value="1"/>
</dbReference>
<protein>
    <submittedName>
        <fullName evidence="3">Alpha/beta hydrolase</fullName>
    </submittedName>
</protein>
<accession>A0A5J4J3U0</accession>
<dbReference type="Proteomes" id="UP000326509">
    <property type="component" value="Unassembled WGS sequence"/>
</dbReference>
<dbReference type="InterPro" id="IPR022742">
    <property type="entry name" value="Hydrolase_4"/>
</dbReference>
<dbReference type="OrthoDB" id="9777090at2"/>
<keyword evidence="4" id="KW-1185">Reference proteome</keyword>
<reference evidence="3 4" key="1">
    <citation type="submission" date="2019-08" db="EMBL/GenBank/DDBJ databases">
        <title>Draft genome sequence of Ulvibacter marinus type strain NBRC 109484.</title>
        <authorList>
            <person name="Kawano K."/>
            <person name="Ushijima N."/>
            <person name="Kihara M."/>
            <person name="Itoh H."/>
        </authorList>
    </citation>
    <scope>NUCLEOTIDE SEQUENCE [LARGE SCALE GENOMIC DNA]</scope>
    <source>
        <strain evidence="3 4">NBRC 109484</strain>
    </source>
</reference>
<name>A0A5J4J3U0_9FLAO</name>
<dbReference type="EMBL" id="BKCG01000008">
    <property type="protein sequence ID" value="GER60550.1"/>
    <property type="molecule type" value="Genomic_DNA"/>
</dbReference>
<dbReference type="PANTHER" id="PTHR12277:SF81">
    <property type="entry name" value="PROTEIN ABHD13"/>
    <property type="match status" value="1"/>
</dbReference>
<gene>
    <name evidence="3" type="ORF">ULMA_26580</name>
</gene>
<organism evidence="3 4">
    <name type="scientific">Patiriisocius marinus</name>
    <dbReference type="NCBI Taxonomy" id="1397112"/>
    <lineage>
        <taxon>Bacteria</taxon>
        <taxon>Pseudomonadati</taxon>
        <taxon>Bacteroidota</taxon>
        <taxon>Flavobacteriia</taxon>
        <taxon>Flavobacteriales</taxon>
        <taxon>Flavobacteriaceae</taxon>
        <taxon>Patiriisocius</taxon>
    </lineage>
</organism>
<evidence type="ECO:0000256" key="1">
    <source>
        <dbReference type="SAM" id="Phobius"/>
    </source>
</evidence>
<keyword evidence="3" id="KW-0378">Hydrolase</keyword>